<sequence>NSDSNRQKRECENRFTKKTSNVVVRALDYCAYTKGYASLDAEPLHIFKMSAQPQPTIDIKGFQEKFQSIYLRSYRLNFEQDGQAREFDLTLRHSSVATLLYHKDRNQFLMVRQFRPAIFVSRILKMEENRGKTVHDVDWKKYDREIGYTRELCAGLVDKDIPLIDIAREEIDEECGYNVSNDMIRWISSFVVDSGHPQHLFYTEIDDSHKSHEGGGNNHEGEFIYQVWLSEEEARNHLISSDPRSAPGLLYALEWWFSSDYKKESPIPSPYSIPSSGALSPLQSIRFTPNPPTTKFTPVRMLFDINGMTRTWDMAPCPDSAAVLIYNRDEEKLVMNRRFRPAVFIGRSRYQPENKGVAVESIDYSKYPQEWAYSLELCSGHRQGEETAKSCAIRNATERCGYRIEDGKLRHLTKAILGISQGGDKEDIYYVECGNGDKIDGWKDPQDFTVDRADLIWDIDESNLSDSQIDEYLQSTSHLPNDTALSILRLKKHNMESAIEYSKEFGVIPDLSPIEEKVLMAVAPLPNANLDLRLKHPMTTLNKIFSALPHIPSHVIMNQLNRNGRDVESGVPTNWMPRVGHITQTAYDDMIQFKVISVDEQSKLYPNNRRATRSTTQITPDMNVIPRKIGKRDNLAIAMVGFDQNVRYDEDTSPEYRPIQWTPINRILRSMSREARPPPPSSPSPLPSPSPSVEEKSSVEDPPKRKRGRPRKNPLPVSTQSPLGLPSRPSSPSKEKRESNGKRPSNGMENESEILQSKKGKTNLDGNDQQSSSRLSGGSERKGLRELSNCYSTGRNMVTRSISISFDIHTPSPPSLTSSKSRDKLRIEMVGWHQPPPNASLIKDGFESSSNIHSPSANYQSDSSAPVSPEM</sequence>
<evidence type="ECO:0000256" key="3">
    <source>
        <dbReference type="ARBA" id="ARBA00011738"/>
    </source>
</evidence>
<feature type="compositionally biased region" description="Pro residues" evidence="12">
    <location>
        <begin position="677"/>
        <end position="690"/>
    </location>
</feature>
<dbReference type="GO" id="GO:0006753">
    <property type="term" value="P:nucleoside phosphate metabolic process"/>
    <property type="evidence" value="ECO:0000318"/>
    <property type="project" value="GO_Central"/>
</dbReference>
<keyword evidence="15" id="KW-1185">Reference proteome</keyword>
<comment type="cofactor">
    <cofactor evidence="1">
        <name>Mg(2+)</name>
        <dbReference type="ChEBI" id="CHEBI:18420"/>
    </cofactor>
</comment>
<organism evidence="14 15">
    <name type="scientific">Pristionchus pacificus</name>
    <name type="common">Parasitic nematode worm</name>
    <dbReference type="NCBI Taxonomy" id="54126"/>
    <lineage>
        <taxon>Eukaryota</taxon>
        <taxon>Metazoa</taxon>
        <taxon>Ecdysozoa</taxon>
        <taxon>Nematoda</taxon>
        <taxon>Chromadorea</taxon>
        <taxon>Rhabditida</taxon>
        <taxon>Rhabditina</taxon>
        <taxon>Diplogasteromorpha</taxon>
        <taxon>Diplogasteroidea</taxon>
        <taxon>Neodiplogasteridae</taxon>
        <taxon>Pristionchus</taxon>
    </lineage>
</organism>
<evidence type="ECO:0000256" key="12">
    <source>
        <dbReference type="SAM" id="MobiDB-lite"/>
    </source>
</evidence>
<dbReference type="PANTHER" id="PTHR11839:SF15">
    <property type="entry name" value="URIDINE DIPHOSPHATE GLUCOSE PYROPHOSPHATASE NUDT14"/>
    <property type="match status" value="1"/>
</dbReference>
<dbReference type="OrthoDB" id="10249920at2759"/>
<feature type="compositionally biased region" description="Low complexity" evidence="12">
    <location>
        <begin position="721"/>
        <end position="732"/>
    </location>
</feature>
<dbReference type="GO" id="GO:0005737">
    <property type="term" value="C:cytoplasm"/>
    <property type="evidence" value="ECO:0007669"/>
    <property type="project" value="UniProtKB-SubCell"/>
</dbReference>
<feature type="region of interest" description="Disordered" evidence="12">
    <location>
        <begin position="672"/>
        <end position="794"/>
    </location>
</feature>
<dbReference type="Proteomes" id="UP000005239">
    <property type="component" value="Unassembled WGS sequence"/>
</dbReference>
<feature type="compositionally biased region" description="Basic and acidic residues" evidence="12">
    <location>
        <begin position="693"/>
        <end position="703"/>
    </location>
</feature>
<feature type="region of interest" description="Disordered" evidence="12">
    <location>
        <begin position="832"/>
        <end position="871"/>
    </location>
</feature>
<dbReference type="InterPro" id="IPR015797">
    <property type="entry name" value="NUDIX_hydrolase-like_dom_sf"/>
</dbReference>
<keyword evidence="4" id="KW-0963">Cytoplasm</keyword>
<comment type="function">
    <text evidence="8">Hydrolyzes UDP-glucose to glucose 1-phosphate and UMP and ADP-ribose to ribose 5-phosphate and AMP. The physiological substrate is probably UDP-glucose. Poor activity on other substrates such as ADP-glucose, CDP-glucose, GDP-glucose and GDP-mannose.</text>
</comment>
<dbReference type="FunFam" id="3.90.79.10:FF:000035">
    <property type="entry name" value="Uridine diphosphate glucose pyrophosphatase"/>
    <property type="match status" value="1"/>
</dbReference>
<dbReference type="CDD" id="cd18887">
    <property type="entry name" value="NUDIX_UGPPase_Nudt14"/>
    <property type="match status" value="1"/>
</dbReference>
<feature type="compositionally biased region" description="Polar residues" evidence="12">
    <location>
        <begin position="764"/>
        <end position="776"/>
    </location>
</feature>
<evidence type="ECO:0000256" key="9">
    <source>
        <dbReference type="ARBA" id="ARBA00066480"/>
    </source>
</evidence>
<comment type="catalytic activity">
    <reaction evidence="7">
        <text>UDP-sugar + H2O = UMP + alpha-D-aldose 1-phosphate.</text>
        <dbReference type="EC" id="3.6.1.45"/>
    </reaction>
</comment>
<evidence type="ECO:0000256" key="1">
    <source>
        <dbReference type="ARBA" id="ARBA00001946"/>
    </source>
</evidence>
<evidence type="ECO:0000313" key="14">
    <source>
        <dbReference type="EnsemblMetazoa" id="PPA30121.1"/>
    </source>
</evidence>
<evidence type="ECO:0000313" key="15">
    <source>
        <dbReference type="Proteomes" id="UP000005239"/>
    </source>
</evidence>
<evidence type="ECO:0000259" key="13">
    <source>
        <dbReference type="PROSITE" id="PS51462"/>
    </source>
</evidence>
<reference evidence="14" key="2">
    <citation type="submission" date="2022-06" db="UniProtKB">
        <authorList>
            <consortium name="EnsemblMetazoa"/>
        </authorList>
    </citation>
    <scope>IDENTIFICATION</scope>
    <source>
        <strain evidence="14">PS312</strain>
    </source>
</reference>
<dbReference type="GO" id="GO:0019693">
    <property type="term" value="P:ribose phosphate metabolic process"/>
    <property type="evidence" value="ECO:0000318"/>
    <property type="project" value="GO_Central"/>
</dbReference>
<accession>A0A8R1YPQ7</accession>
<gene>
    <name evidence="14" type="primary">WBGene00202989</name>
</gene>
<accession>A0A2A6CB33</accession>
<evidence type="ECO:0000256" key="10">
    <source>
        <dbReference type="ARBA" id="ARBA00071467"/>
    </source>
</evidence>
<dbReference type="Gene3D" id="3.90.79.10">
    <property type="entry name" value="Nucleoside Triphosphate Pyrophosphohydrolase"/>
    <property type="match status" value="2"/>
</dbReference>
<name>A0A2A6CB33_PRIPA</name>
<dbReference type="AlphaFoldDB" id="A0A2A6CB33"/>
<proteinExistence type="predicted"/>
<keyword evidence="5" id="KW-0378">Hydrolase</keyword>
<dbReference type="InterPro" id="IPR000086">
    <property type="entry name" value="NUDIX_hydrolase_dom"/>
</dbReference>
<keyword evidence="6" id="KW-0460">Magnesium</keyword>
<evidence type="ECO:0000256" key="5">
    <source>
        <dbReference type="ARBA" id="ARBA00022801"/>
    </source>
</evidence>
<dbReference type="EC" id="3.6.1.45" evidence="9"/>
<dbReference type="EnsemblMetazoa" id="PPA30121.1">
    <property type="protein sequence ID" value="PPA30121.1"/>
    <property type="gene ID" value="WBGene00202989"/>
</dbReference>
<dbReference type="GO" id="GO:0008768">
    <property type="term" value="F:UDP-sugar diphosphatase activity"/>
    <property type="evidence" value="ECO:0000318"/>
    <property type="project" value="GO_Central"/>
</dbReference>
<reference evidence="15" key="1">
    <citation type="journal article" date="2008" name="Nat. Genet.">
        <title>The Pristionchus pacificus genome provides a unique perspective on nematode lifestyle and parasitism.</title>
        <authorList>
            <person name="Dieterich C."/>
            <person name="Clifton S.W."/>
            <person name="Schuster L.N."/>
            <person name="Chinwalla A."/>
            <person name="Delehaunty K."/>
            <person name="Dinkelacker I."/>
            <person name="Fulton L."/>
            <person name="Fulton R."/>
            <person name="Godfrey J."/>
            <person name="Minx P."/>
            <person name="Mitreva M."/>
            <person name="Roeseler W."/>
            <person name="Tian H."/>
            <person name="Witte H."/>
            <person name="Yang S.P."/>
            <person name="Wilson R.K."/>
            <person name="Sommer R.J."/>
        </authorList>
    </citation>
    <scope>NUCLEOTIDE SEQUENCE [LARGE SCALE GENOMIC DNA]</scope>
    <source>
        <strain evidence="15">PS312</strain>
    </source>
</reference>
<comment type="subunit">
    <text evidence="3">Homodimer.</text>
</comment>
<dbReference type="PROSITE" id="PS51462">
    <property type="entry name" value="NUDIX"/>
    <property type="match status" value="1"/>
</dbReference>
<evidence type="ECO:0000256" key="4">
    <source>
        <dbReference type="ARBA" id="ARBA00022490"/>
    </source>
</evidence>
<evidence type="ECO:0000256" key="6">
    <source>
        <dbReference type="ARBA" id="ARBA00022842"/>
    </source>
</evidence>
<dbReference type="SUPFAM" id="SSF55811">
    <property type="entry name" value="Nudix"/>
    <property type="match status" value="2"/>
</dbReference>
<evidence type="ECO:0000256" key="7">
    <source>
        <dbReference type="ARBA" id="ARBA00051086"/>
    </source>
</evidence>
<feature type="domain" description="Nudix hydrolase" evidence="13">
    <location>
        <begin position="91"/>
        <end position="251"/>
    </location>
</feature>
<protein>
    <recommendedName>
        <fullName evidence="10">Uridine diphosphate glucose pyrophosphatase NUDT14</fullName>
        <ecNumber evidence="9">3.6.1.45</ecNumber>
    </recommendedName>
    <alternativeName>
        <fullName evidence="11">Nucleoside diphosphate-linked moiety X motif 14</fullName>
    </alternativeName>
</protein>
<evidence type="ECO:0000256" key="11">
    <source>
        <dbReference type="ARBA" id="ARBA00080475"/>
    </source>
</evidence>
<feature type="compositionally biased region" description="Polar residues" evidence="12">
    <location>
        <begin position="847"/>
        <end position="871"/>
    </location>
</feature>
<comment type="subcellular location">
    <subcellularLocation>
        <location evidence="2">Cytoplasm</location>
    </subcellularLocation>
</comment>
<dbReference type="PANTHER" id="PTHR11839">
    <property type="entry name" value="UDP/ADP-SUGAR PYROPHOSPHATASE"/>
    <property type="match status" value="1"/>
</dbReference>
<evidence type="ECO:0000256" key="2">
    <source>
        <dbReference type="ARBA" id="ARBA00004496"/>
    </source>
</evidence>
<evidence type="ECO:0000256" key="8">
    <source>
        <dbReference type="ARBA" id="ARBA00054674"/>
    </source>
</evidence>